<protein>
    <submittedName>
        <fullName evidence="1">Uncharacterized protein</fullName>
    </submittedName>
</protein>
<name>A0A6I4SRP5_9SPHN</name>
<accession>A0A6I4SRP5</accession>
<organism evidence="1 2">
    <name type="scientific">Pontixanthobacter gangjinensis</name>
    <dbReference type="NCBI Taxonomy" id="1028742"/>
    <lineage>
        <taxon>Bacteria</taxon>
        <taxon>Pseudomonadati</taxon>
        <taxon>Pseudomonadota</taxon>
        <taxon>Alphaproteobacteria</taxon>
        <taxon>Sphingomonadales</taxon>
        <taxon>Erythrobacteraceae</taxon>
        <taxon>Pontixanthobacter</taxon>
    </lineage>
</organism>
<dbReference type="AlphaFoldDB" id="A0A6I4SRP5"/>
<gene>
    <name evidence="1" type="ORF">GRI36_09835</name>
</gene>
<dbReference type="RefSeq" id="WP_160598301.1">
    <property type="nucleotide sequence ID" value="NZ_WTYS01000001.1"/>
</dbReference>
<keyword evidence="2" id="KW-1185">Reference proteome</keyword>
<proteinExistence type="predicted"/>
<evidence type="ECO:0000313" key="1">
    <source>
        <dbReference type="EMBL" id="MXO57182.1"/>
    </source>
</evidence>
<dbReference type="EMBL" id="WTYS01000001">
    <property type="protein sequence ID" value="MXO57182.1"/>
    <property type="molecule type" value="Genomic_DNA"/>
</dbReference>
<evidence type="ECO:0000313" key="2">
    <source>
        <dbReference type="Proteomes" id="UP000468943"/>
    </source>
</evidence>
<sequence>MIALCTSTPVFTDAGENTLLTFPSGDGEPIRIVLTRNQLCLLAMHSQIARTDAFAKPQPEMAELVPMTAKAVGGAN</sequence>
<dbReference type="Proteomes" id="UP000468943">
    <property type="component" value="Unassembled WGS sequence"/>
</dbReference>
<comment type="caution">
    <text evidence="1">The sequence shown here is derived from an EMBL/GenBank/DDBJ whole genome shotgun (WGS) entry which is preliminary data.</text>
</comment>
<reference evidence="1 2" key="1">
    <citation type="submission" date="2019-12" db="EMBL/GenBank/DDBJ databases">
        <title>Genomic-based taxomic classification of the family Erythrobacteraceae.</title>
        <authorList>
            <person name="Xu L."/>
        </authorList>
    </citation>
    <scope>NUCLEOTIDE SEQUENCE [LARGE SCALE GENOMIC DNA]</scope>
    <source>
        <strain evidence="1 2">JCM 17802</strain>
    </source>
</reference>